<evidence type="ECO:0000313" key="5">
    <source>
        <dbReference type="EMBL" id="ROV59592.1"/>
    </source>
</evidence>
<dbReference type="CDD" id="cd13590">
    <property type="entry name" value="PBP2_PotD_PotF_like"/>
    <property type="match status" value="1"/>
</dbReference>
<sequence length="320" mass="36532">MWENTLSQQVIEQWQQETGITLQITHFDSNDERDTLLSSNERLLFDVMVLDNISTNVFGSLGKLTSITGVNNRKHHDAFWNNACGEYGQPYFWGSIGVVYRSDIVKTPPSSWQEFITPDETLSGHIGLLNDTTDSFLPFLLSLGISPDTSNPEVLHQSYQTMREFNKHILTYQYPLSFIAQAEESDQLYIAMAYSGDQHLLNQQQHTEHWQYKALTEKPNLWLDCLAINRKSDKQPLALSFIDYISDPKVAAINATEIKAATTNRSALKLVPDWYANDALLNADTTHFRLEQLEQTLSAKNISLRAKILSQLLIEHETQH</sequence>
<dbReference type="InterPro" id="IPR006059">
    <property type="entry name" value="SBP"/>
</dbReference>
<dbReference type="Pfam" id="PF13416">
    <property type="entry name" value="SBP_bac_8"/>
    <property type="match status" value="1"/>
</dbReference>
<gene>
    <name evidence="5" type="ORF">EGH82_13035</name>
</gene>
<keyword evidence="2" id="KW-0813">Transport</keyword>
<dbReference type="AlphaFoldDB" id="A0A3N3DYW1"/>
<proteinExistence type="predicted"/>
<accession>A0A3N3DYW1</accession>
<comment type="subcellular location">
    <subcellularLocation>
        <location evidence="1">Periplasm</location>
    </subcellularLocation>
</comment>
<keyword evidence="4" id="KW-0574">Periplasm</keyword>
<dbReference type="SUPFAM" id="SSF53850">
    <property type="entry name" value="Periplasmic binding protein-like II"/>
    <property type="match status" value="1"/>
</dbReference>
<dbReference type="Gene3D" id="3.40.190.10">
    <property type="entry name" value="Periplasmic binding protein-like II"/>
    <property type="match status" value="2"/>
</dbReference>
<evidence type="ECO:0000256" key="2">
    <source>
        <dbReference type="ARBA" id="ARBA00022448"/>
    </source>
</evidence>
<evidence type="ECO:0000313" key="6">
    <source>
        <dbReference type="Proteomes" id="UP000278792"/>
    </source>
</evidence>
<dbReference type="GO" id="GO:0015846">
    <property type="term" value="P:polyamine transport"/>
    <property type="evidence" value="ECO:0007669"/>
    <property type="project" value="InterPro"/>
</dbReference>
<dbReference type="EMBL" id="RKIK01000037">
    <property type="protein sequence ID" value="ROV59592.1"/>
    <property type="molecule type" value="Genomic_DNA"/>
</dbReference>
<evidence type="ECO:0000256" key="4">
    <source>
        <dbReference type="ARBA" id="ARBA00022764"/>
    </source>
</evidence>
<name>A0A3N3DYW1_9VIBR</name>
<evidence type="ECO:0000256" key="1">
    <source>
        <dbReference type="ARBA" id="ARBA00004418"/>
    </source>
</evidence>
<dbReference type="PRINTS" id="PR00909">
    <property type="entry name" value="SPERMDNBNDNG"/>
</dbReference>
<organism evidence="5 6">
    <name type="scientific">Vibrio ponticus</name>
    <dbReference type="NCBI Taxonomy" id="265668"/>
    <lineage>
        <taxon>Bacteria</taxon>
        <taxon>Pseudomonadati</taxon>
        <taxon>Pseudomonadota</taxon>
        <taxon>Gammaproteobacteria</taxon>
        <taxon>Vibrionales</taxon>
        <taxon>Vibrionaceae</taxon>
        <taxon>Vibrio</taxon>
    </lineage>
</organism>
<dbReference type="GO" id="GO:0019808">
    <property type="term" value="F:polyamine binding"/>
    <property type="evidence" value="ECO:0007669"/>
    <property type="project" value="InterPro"/>
</dbReference>
<dbReference type="PANTHER" id="PTHR30222:SF12">
    <property type="entry name" value="NORSPERMIDINE SENSOR"/>
    <property type="match status" value="1"/>
</dbReference>
<dbReference type="PANTHER" id="PTHR30222">
    <property type="entry name" value="SPERMIDINE/PUTRESCINE-BINDING PERIPLASMIC PROTEIN"/>
    <property type="match status" value="1"/>
</dbReference>
<evidence type="ECO:0000256" key="3">
    <source>
        <dbReference type="ARBA" id="ARBA00022729"/>
    </source>
</evidence>
<keyword evidence="3" id="KW-0732">Signal</keyword>
<protein>
    <submittedName>
        <fullName evidence="5">Spermidine/putrescine ABC transporter substrate-binding protein</fullName>
    </submittedName>
</protein>
<dbReference type="GO" id="GO:0042597">
    <property type="term" value="C:periplasmic space"/>
    <property type="evidence" value="ECO:0007669"/>
    <property type="project" value="UniProtKB-SubCell"/>
</dbReference>
<dbReference type="Proteomes" id="UP000278792">
    <property type="component" value="Unassembled WGS sequence"/>
</dbReference>
<dbReference type="InterPro" id="IPR001188">
    <property type="entry name" value="Sperm_putr-bd"/>
</dbReference>
<comment type="caution">
    <text evidence="5">The sequence shown here is derived from an EMBL/GenBank/DDBJ whole genome shotgun (WGS) entry which is preliminary data.</text>
</comment>
<reference evidence="5 6" key="1">
    <citation type="submission" date="2018-11" db="EMBL/GenBank/DDBJ databases">
        <title>Vibrio ponticus strain CAIM 1751 pathogenic for the snapper Lutjanus guttatus.</title>
        <authorList>
            <person name="Soto-Rodriguez S."/>
            <person name="Lozano-Olvera R."/>
            <person name="Gomez-Gil B."/>
        </authorList>
    </citation>
    <scope>NUCLEOTIDE SEQUENCE [LARGE SCALE GENOMIC DNA]</scope>
    <source>
        <strain evidence="5 6">CAIM 1751</strain>
    </source>
</reference>